<dbReference type="PANTHER" id="PTHR30448:SF0">
    <property type="entry name" value="RNASE ADAPTER PROTEIN RAPZ"/>
    <property type="match status" value="1"/>
</dbReference>
<evidence type="ECO:0000313" key="4">
    <source>
        <dbReference type="Proteomes" id="UP000286931"/>
    </source>
</evidence>
<dbReference type="InterPro" id="IPR053931">
    <property type="entry name" value="RapZ_C"/>
</dbReference>
<evidence type="ECO:0000313" key="3">
    <source>
        <dbReference type="EMBL" id="GCD99748.1"/>
    </source>
</evidence>
<evidence type="ECO:0000259" key="2">
    <source>
        <dbReference type="Pfam" id="PF22740"/>
    </source>
</evidence>
<protein>
    <submittedName>
        <fullName evidence="3">Nucleotide-binding protein</fullName>
    </submittedName>
</protein>
<name>A0A401YYT1_9ACTN</name>
<dbReference type="RefSeq" id="WP_246127134.1">
    <property type="nucleotide sequence ID" value="NZ_BIFH01000034.1"/>
</dbReference>
<dbReference type="EMBL" id="BIFH01000034">
    <property type="protein sequence ID" value="GCD99748.1"/>
    <property type="molecule type" value="Genomic_DNA"/>
</dbReference>
<proteinExistence type="predicted"/>
<dbReference type="Pfam" id="PF22740">
    <property type="entry name" value="PapZ_C"/>
    <property type="match status" value="1"/>
</dbReference>
<dbReference type="PANTHER" id="PTHR30448">
    <property type="entry name" value="RNASE ADAPTER PROTEIN RAPZ"/>
    <property type="match status" value="1"/>
</dbReference>
<sequence length="302" mass="32241">MPEPVHHRPAHTVAEPASDTAARYDDLTRSPEWMAGEREATEQIARGEGTFFEDLDAMFAHLEGEPAPSPGIRIVSFGYGHPAPPPAAEIVCDLRRAFRNPHHDPEMRERTGLDEDVYRHVLATPGVEELTAAVATAAVNLHAAIGGPITVAAGCVGGRHRAVGAARKIADHITAAGITVELVHRDVHLDVLSGTHHADGLADPLPEPGTAVGSAQPHTTGRTFDLRALLGAGVDPVPVEELSPHELRWALTLAREEIAAHTIKWGEVEDTFGDEIACTPGCHGSHLIAPCEECDEEDEEDA</sequence>
<feature type="region of interest" description="Disordered" evidence="1">
    <location>
        <begin position="1"/>
        <end position="24"/>
    </location>
</feature>
<organism evidence="3 4">
    <name type="scientific">Embleya hyalina</name>
    <dbReference type="NCBI Taxonomy" id="516124"/>
    <lineage>
        <taxon>Bacteria</taxon>
        <taxon>Bacillati</taxon>
        <taxon>Actinomycetota</taxon>
        <taxon>Actinomycetes</taxon>
        <taxon>Kitasatosporales</taxon>
        <taxon>Streptomycetaceae</taxon>
        <taxon>Embleya</taxon>
    </lineage>
</organism>
<dbReference type="AlphaFoldDB" id="A0A401YYT1"/>
<accession>A0A401YYT1</accession>
<feature type="domain" description="RapZ C-terminal" evidence="2">
    <location>
        <begin position="72"/>
        <end position="188"/>
    </location>
</feature>
<dbReference type="GO" id="GO:0005524">
    <property type="term" value="F:ATP binding"/>
    <property type="evidence" value="ECO:0007669"/>
    <property type="project" value="InterPro"/>
</dbReference>
<comment type="caution">
    <text evidence="3">The sequence shown here is derived from an EMBL/GenBank/DDBJ whole genome shotgun (WGS) entry which is preliminary data.</text>
</comment>
<dbReference type="InterPro" id="IPR005337">
    <property type="entry name" value="RapZ-like"/>
</dbReference>
<keyword evidence="4" id="KW-1185">Reference proteome</keyword>
<reference evidence="3 4" key="1">
    <citation type="submission" date="2018-12" db="EMBL/GenBank/DDBJ databases">
        <title>Draft genome sequence of Embleya hyalina NBRC 13850T.</title>
        <authorList>
            <person name="Komaki H."/>
            <person name="Hosoyama A."/>
            <person name="Kimura A."/>
            <person name="Ichikawa N."/>
            <person name="Tamura T."/>
        </authorList>
    </citation>
    <scope>NUCLEOTIDE SEQUENCE [LARGE SCALE GENOMIC DNA]</scope>
    <source>
        <strain evidence="3 4">NBRC 13850</strain>
    </source>
</reference>
<gene>
    <name evidence="3" type="ORF">EHYA_07470</name>
</gene>
<dbReference type="Proteomes" id="UP000286931">
    <property type="component" value="Unassembled WGS sequence"/>
</dbReference>
<evidence type="ECO:0000256" key="1">
    <source>
        <dbReference type="SAM" id="MobiDB-lite"/>
    </source>
</evidence>